<dbReference type="STRING" id="1745343.A0A2J6PRW0"/>
<keyword evidence="2" id="KW-0812">Transmembrane</keyword>
<protein>
    <submittedName>
        <fullName evidence="3">Uncharacterized protein</fullName>
    </submittedName>
</protein>
<feature type="transmembrane region" description="Helical" evidence="2">
    <location>
        <begin position="177"/>
        <end position="200"/>
    </location>
</feature>
<proteinExistence type="predicted"/>
<organism evidence="3 4">
    <name type="scientific">Hyaloscypha hepaticicola</name>
    <dbReference type="NCBI Taxonomy" id="2082293"/>
    <lineage>
        <taxon>Eukaryota</taxon>
        <taxon>Fungi</taxon>
        <taxon>Dikarya</taxon>
        <taxon>Ascomycota</taxon>
        <taxon>Pezizomycotina</taxon>
        <taxon>Leotiomycetes</taxon>
        <taxon>Helotiales</taxon>
        <taxon>Hyaloscyphaceae</taxon>
        <taxon>Hyaloscypha</taxon>
    </lineage>
</organism>
<dbReference type="Proteomes" id="UP000235672">
    <property type="component" value="Unassembled WGS sequence"/>
</dbReference>
<keyword evidence="4" id="KW-1185">Reference proteome</keyword>
<evidence type="ECO:0000313" key="4">
    <source>
        <dbReference type="Proteomes" id="UP000235672"/>
    </source>
</evidence>
<accession>A0A2J6PRW0</accession>
<feature type="region of interest" description="Disordered" evidence="1">
    <location>
        <begin position="133"/>
        <end position="169"/>
    </location>
</feature>
<name>A0A2J6PRW0_9HELO</name>
<evidence type="ECO:0000256" key="1">
    <source>
        <dbReference type="SAM" id="MobiDB-lite"/>
    </source>
</evidence>
<dbReference type="EMBL" id="KZ613503">
    <property type="protein sequence ID" value="PMD16758.1"/>
    <property type="molecule type" value="Genomic_DNA"/>
</dbReference>
<keyword evidence="2" id="KW-0472">Membrane</keyword>
<gene>
    <name evidence="3" type="ORF">NA56DRAFT_301532</name>
</gene>
<keyword evidence="2" id="KW-1133">Transmembrane helix</keyword>
<evidence type="ECO:0000256" key="2">
    <source>
        <dbReference type="SAM" id="Phobius"/>
    </source>
</evidence>
<evidence type="ECO:0000313" key="3">
    <source>
        <dbReference type="EMBL" id="PMD16758.1"/>
    </source>
</evidence>
<dbReference type="OrthoDB" id="5426424at2759"/>
<dbReference type="AlphaFoldDB" id="A0A2J6PRW0"/>
<reference evidence="3 4" key="1">
    <citation type="submission" date="2016-05" db="EMBL/GenBank/DDBJ databases">
        <title>A degradative enzymes factory behind the ericoid mycorrhizal symbiosis.</title>
        <authorList>
            <consortium name="DOE Joint Genome Institute"/>
            <person name="Martino E."/>
            <person name="Morin E."/>
            <person name="Grelet G."/>
            <person name="Kuo A."/>
            <person name="Kohler A."/>
            <person name="Daghino S."/>
            <person name="Barry K."/>
            <person name="Choi C."/>
            <person name="Cichocki N."/>
            <person name="Clum A."/>
            <person name="Copeland A."/>
            <person name="Hainaut M."/>
            <person name="Haridas S."/>
            <person name="Labutti K."/>
            <person name="Lindquist E."/>
            <person name="Lipzen A."/>
            <person name="Khouja H.-R."/>
            <person name="Murat C."/>
            <person name="Ohm R."/>
            <person name="Olson A."/>
            <person name="Spatafora J."/>
            <person name="Veneault-Fourrey C."/>
            <person name="Henrissat B."/>
            <person name="Grigoriev I."/>
            <person name="Martin F."/>
            <person name="Perotto S."/>
        </authorList>
    </citation>
    <scope>NUCLEOTIDE SEQUENCE [LARGE SCALE GENOMIC DNA]</scope>
    <source>
        <strain evidence="3 4">UAMH 7357</strain>
    </source>
</reference>
<sequence>MAALITPAPRHMIGARDDGPLLGYFIVIPGSSTQTLYCGAGNIFITSGDYGGCYGTDYVASTSTLAYGCTDQITRTGDQSGGLVTCTPGTVYWTCVTQTIFATFPNISPVTNYFCGNDYSALDIYRDIPSTTSSPTLTSSSSQSPSSTSTSPLSTTITAPTTAQSTAPAHKSASSEAWIAGPVLGTVALIALISIAIWYFRNRRREQNYRFSYITQQEEQKHVSGTVESGSSRNELP</sequence>